<evidence type="ECO:0000313" key="14">
    <source>
        <dbReference type="Proteomes" id="UP000757540"/>
    </source>
</evidence>
<keyword evidence="6" id="KW-0809">Transit peptide</keyword>
<dbReference type="InterPro" id="IPR017900">
    <property type="entry name" value="4Fe4S_Fe_S_CS"/>
</dbReference>
<dbReference type="InterPro" id="IPR016166">
    <property type="entry name" value="FAD-bd_PCMH"/>
</dbReference>
<dbReference type="InterPro" id="IPR016171">
    <property type="entry name" value="Vanillyl_alc_oxidase_C-sub2"/>
</dbReference>
<dbReference type="InterPro" id="IPR016169">
    <property type="entry name" value="FAD-bd_PCMH_sub2"/>
</dbReference>
<dbReference type="Pfam" id="PF02913">
    <property type="entry name" value="FAD-oxidase_C"/>
    <property type="match status" value="1"/>
</dbReference>
<dbReference type="InterPro" id="IPR006094">
    <property type="entry name" value="Oxid_FAD_bind_N"/>
</dbReference>
<dbReference type="Gene3D" id="3.30.70.2740">
    <property type="match status" value="1"/>
</dbReference>
<dbReference type="InterPro" id="IPR036318">
    <property type="entry name" value="FAD-bd_PCMH-like_sf"/>
</dbReference>
<name>A0ABX2A891_9MICO</name>
<dbReference type="Gene3D" id="3.30.43.10">
    <property type="entry name" value="Uridine Diphospho-n-acetylenolpyruvylglucosamine Reductase, domain 2"/>
    <property type="match status" value="1"/>
</dbReference>
<dbReference type="Gene3D" id="3.30.465.10">
    <property type="match status" value="1"/>
</dbReference>
<evidence type="ECO:0000256" key="8">
    <source>
        <dbReference type="ARBA" id="ARBA00023004"/>
    </source>
</evidence>
<dbReference type="SUPFAM" id="SSF56176">
    <property type="entry name" value="FAD-binding/transporter-associated domain-like"/>
    <property type="match status" value="1"/>
</dbReference>
<reference evidence="13 14" key="1">
    <citation type="submission" date="2020-05" db="EMBL/GenBank/DDBJ databases">
        <title>Genomic Encyclopedia of Type Strains, Phase III (KMG-III): the genomes of soil and plant-associated and newly described type strains.</title>
        <authorList>
            <person name="Whitman W."/>
        </authorList>
    </citation>
    <scope>NUCLEOTIDE SEQUENCE [LARGE SCALE GENOMIC DNA]</scope>
    <source>
        <strain evidence="13 14">KCTC 19046</strain>
    </source>
</reference>
<sequence length="958" mass="100385">MDLIADLERALGPDQVLHRALDRHARAHDASHYLLVPQVVAVARDVHAVADTFAVAARHHVPVTLRSGGTSLSGQSSGAGILLDTRQGFRRVEVLDDGVRVRVQPGATLRSVNARLARHGRALGPDPASEVACTVGGIIANNSSGMAAGTEHNSYRTLESMTVVLASGTVVDTGAADASERLRAAEPALVATLERLRDEIRADPAAVAEIRERFSLKNTMGYSVQAFCDATDPAALLQRLLVGSEGTLGFVAEAVYCTVPVQPSVATGLLVLDSVDRAAEALPHLVATGAAALELMDATSLRVAQRAATVPAVIRDLDVDQHAAILVEYRGQDDDQLAGRVAGARDVLDRLPAVVPVDLTTEPADRAALWSVRKGLYAAVAGARPPGTTALLEDVVVPVDRLARTCRELAAQLAAHGYPDPVIFGHAKDGNLHFMLTDDMEDASSSDRLAAFTEDLVDLVLRHGGNLKAEHGTGRAMAPFVGRQYSPALVTVMREVKRAFDPAGVLNPGVVLTDDPRAHLRDLKPVDRVDAEVDRCVECGYCEPVCPSRDLTLTPRQRIVARRARARAEGVGDTALVAEIDAEYGYEGVDTCAADGMCATACPVGIDTGALVKRLRSEGRGRVEQRAWRTAAAHWGATTTAAGVALDVASRLPAPWVETANRAARTVLDADDVPRWSPDLPAGGRRRSRTAGGRGVPGPVAAVFLPSCQGAMFAPAGPASGEAPGRPGEGVQAAVARLCAAAGVGLVVPDDLDDLCCGTPWSSKGYTEGHAAMAERVLTAVGAARETVRERTGQDVPVVVDATSCTEGVAGIMATAREAGDPRAVDVVDAVTFVAETVLPRLPVDPDRRLSSLVLHPTCASARSGVDADLRAVAAAVARSVEVPDDWGCCGFAGDRGMLHPELTAAATAAEAADVERLDGDTHASCNRACELAMTRATGRSYRHLLELVADVVLDAPP</sequence>
<evidence type="ECO:0000259" key="11">
    <source>
        <dbReference type="PROSITE" id="PS51379"/>
    </source>
</evidence>
<feature type="domain" description="4Fe-4S ferredoxin-type" evidence="11">
    <location>
        <begin position="525"/>
        <end position="556"/>
    </location>
</feature>
<dbReference type="InterPro" id="IPR004113">
    <property type="entry name" value="FAD-bd_oxidored_4_C"/>
</dbReference>
<dbReference type="Proteomes" id="UP000757540">
    <property type="component" value="Unassembled WGS sequence"/>
</dbReference>
<evidence type="ECO:0000256" key="9">
    <source>
        <dbReference type="ARBA" id="ARBA00023014"/>
    </source>
</evidence>
<dbReference type="Pfam" id="PF13183">
    <property type="entry name" value="Fer4_8"/>
    <property type="match status" value="1"/>
</dbReference>
<dbReference type="PROSITE" id="PS51379">
    <property type="entry name" value="4FE4S_FER_2"/>
    <property type="match status" value="1"/>
</dbReference>
<keyword evidence="14" id="KW-1185">Reference proteome</keyword>
<organism evidence="13 14">
    <name type="scientific">Isoptericola halotolerans</name>
    <dbReference type="NCBI Taxonomy" id="300560"/>
    <lineage>
        <taxon>Bacteria</taxon>
        <taxon>Bacillati</taxon>
        <taxon>Actinomycetota</taxon>
        <taxon>Actinomycetes</taxon>
        <taxon>Micrococcales</taxon>
        <taxon>Promicromonosporaceae</taxon>
        <taxon>Isoptericola</taxon>
    </lineage>
</organism>
<evidence type="ECO:0000313" key="13">
    <source>
        <dbReference type="EMBL" id="NOV98831.1"/>
    </source>
</evidence>
<dbReference type="PROSITE" id="PS51387">
    <property type="entry name" value="FAD_PCMH"/>
    <property type="match status" value="1"/>
</dbReference>
<dbReference type="InterPro" id="IPR016167">
    <property type="entry name" value="FAD-bd_PCMH_sub1"/>
</dbReference>
<dbReference type="Pfam" id="PF01565">
    <property type="entry name" value="FAD_binding_4"/>
    <property type="match status" value="1"/>
</dbReference>
<dbReference type="SUPFAM" id="SSF55103">
    <property type="entry name" value="FAD-linked oxidases, C-terminal domain"/>
    <property type="match status" value="1"/>
</dbReference>
<evidence type="ECO:0000256" key="1">
    <source>
        <dbReference type="ARBA" id="ARBA00001974"/>
    </source>
</evidence>
<keyword evidence="4" id="KW-0479">Metal-binding</keyword>
<proteinExistence type="inferred from homology"/>
<evidence type="ECO:0000256" key="4">
    <source>
        <dbReference type="ARBA" id="ARBA00022723"/>
    </source>
</evidence>
<keyword evidence="9" id="KW-0411">Iron-sulfur</keyword>
<feature type="domain" description="FAD-binding PCMH-type" evidence="12">
    <location>
        <begin position="33"/>
        <end position="261"/>
    </location>
</feature>
<evidence type="ECO:0000259" key="12">
    <source>
        <dbReference type="PROSITE" id="PS51387"/>
    </source>
</evidence>
<keyword evidence="7" id="KW-0560">Oxidoreductase</keyword>
<dbReference type="InterPro" id="IPR004017">
    <property type="entry name" value="Cys_rich_dom"/>
</dbReference>
<dbReference type="InterPro" id="IPR009051">
    <property type="entry name" value="Helical_ferredxn"/>
</dbReference>
<keyword evidence="3" id="KW-0285">Flavoprotein</keyword>
<dbReference type="EC" id="1.1.2.4" evidence="10"/>
<comment type="similarity">
    <text evidence="2">Belongs to the FAD-binding oxidoreductase/transferase type 4 family.</text>
</comment>
<dbReference type="PROSITE" id="PS00198">
    <property type="entry name" value="4FE4S_FER_1"/>
    <property type="match status" value="1"/>
</dbReference>
<evidence type="ECO:0000256" key="6">
    <source>
        <dbReference type="ARBA" id="ARBA00022946"/>
    </source>
</evidence>
<dbReference type="PANTHER" id="PTHR11748">
    <property type="entry name" value="D-LACTATE DEHYDROGENASE"/>
    <property type="match status" value="1"/>
</dbReference>
<dbReference type="Gene3D" id="1.10.45.10">
    <property type="entry name" value="Vanillyl-alcohol Oxidase, Chain A, domain 4"/>
    <property type="match status" value="1"/>
</dbReference>
<evidence type="ECO:0000256" key="3">
    <source>
        <dbReference type="ARBA" id="ARBA00022630"/>
    </source>
</evidence>
<evidence type="ECO:0000256" key="10">
    <source>
        <dbReference type="ARBA" id="ARBA00038897"/>
    </source>
</evidence>
<protein>
    <recommendedName>
        <fullName evidence="10">D-lactate dehydrogenase (cytochrome)</fullName>
        <ecNumber evidence="10">1.1.2.4</ecNumber>
    </recommendedName>
</protein>
<dbReference type="InterPro" id="IPR016164">
    <property type="entry name" value="FAD-linked_Oxase-like_C"/>
</dbReference>
<dbReference type="PANTHER" id="PTHR11748:SF111">
    <property type="entry name" value="D-LACTATE DEHYDROGENASE, MITOCHONDRIAL-RELATED"/>
    <property type="match status" value="1"/>
</dbReference>
<gene>
    <name evidence="13" type="ORF">HDG69_003433</name>
</gene>
<accession>A0ABX2A891</accession>
<dbReference type="InterPro" id="IPR017896">
    <property type="entry name" value="4Fe4S_Fe-S-bd"/>
</dbReference>
<dbReference type="Pfam" id="PF02754">
    <property type="entry name" value="CCG"/>
    <property type="match status" value="1"/>
</dbReference>
<comment type="caution">
    <text evidence="13">The sequence shown here is derived from an EMBL/GenBank/DDBJ whole genome shotgun (WGS) entry which is preliminary data.</text>
</comment>
<evidence type="ECO:0000256" key="5">
    <source>
        <dbReference type="ARBA" id="ARBA00022827"/>
    </source>
</evidence>
<evidence type="ECO:0000256" key="7">
    <source>
        <dbReference type="ARBA" id="ARBA00023002"/>
    </source>
</evidence>
<dbReference type="EMBL" id="JABEZU010000005">
    <property type="protein sequence ID" value="NOV98831.1"/>
    <property type="molecule type" value="Genomic_DNA"/>
</dbReference>
<evidence type="ECO:0000256" key="2">
    <source>
        <dbReference type="ARBA" id="ARBA00008000"/>
    </source>
</evidence>
<dbReference type="Gene3D" id="1.10.1060.10">
    <property type="entry name" value="Alpha-helical ferredoxin"/>
    <property type="match status" value="1"/>
</dbReference>
<comment type="cofactor">
    <cofactor evidence="1">
        <name>FAD</name>
        <dbReference type="ChEBI" id="CHEBI:57692"/>
    </cofactor>
</comment>
<keyword evidence="5" id="KW-0274">FAD</keyword>
<keyword evidence="8" id="KW-0408">Iron</keyword>
<dbReference type="SUPFAM" id="SSF46548">
    <property type="entry name" value="alpha-helical ferredoxin"/>
    <property type="match status" value="1"/>
</dbReference>